<feature type="compositionally biased region" description="Basic and acidic residues" evidence="9">
    <location>
        <begin position="437"/>
        <end position="451"/>
    </location>
</feature>
<dbReference type="InterPro" id="IPR036322">
    <property type="entry name" value="WD40_repeat_dom_sf"/>
</dbReference>
<keyword evidence="5" id="KW-0175">Coiled coil</keyword>
<dbReference type="GO" id="GO:0003341">
    <property type="term" value="P:cilium movement"/>
    <property type="evidence" value="ECO:0007669"/>
    <property type="project" value="UniProtKB-ARBA"/>
</dbReference>
<sequence>MWLAQDGNGGVWLCDISPEPFPKPPVLIFCCHAGEIVAISASPITNHIATLGKDGRLHIYDYENHQLILQHQFHAPASDMIWLPIECDSSGSTLVTAFQDGALRIVFLDIVAKSIHLFQAIKAHKGPIKSLILNPLASLLASGSEDQTVFIHCLREEAKLINVQPIGLIRMPSEVVALTWNPRNSNWLLIGCKQGEILHANIPENPEFFTENTFFMRNVEIQEVLCLPMKKEVQRMKRITEVWYKKAIMKEFIPRYAPKITIVNPPSVHDSQEFTASFQREEEEVEISEEDPGEILWMKFTDDETFWVAMSGDECGYLYEYKFNEEFNPVKCITIPEAEDLEIRSYLYRIQEDFRLFNDYWQLGMHDNKKGIIPRLINSRDGKFLFSIGHDGNIFSYRWNCPETSTPTPPDTIPGNSFPTNAPEIPDRDFSSTLSLEEEKQKISDELRKKE</sequence>
<dbReference type="PANTHER" id="PTHR14885">
    <property type="entry name" value="CILIA- AND FLAGELLA-ASSOCIATED PROTEIN 43-RELATED"/>
    <property type="match status" value="1"/>
</dbReference>
<name>A0A1B0CQZ1_LUTLO</name>
<proteinExistence type="predicted"/>
<dbReference type="PANTHER" id="PTHR14885:SF3">
    <property type="entry name" value="CILIA- AND FLAGELLA-ASSOCIATED PROTEIN 44"/>
    <property type="match status" value="1"/>
</dbReference>
<feature type="region of interest" description="Disordered" evidence="9">
    <location>
        <begin position="405"/>
        <end position="451"/>
    </location>
</feature>
<reference evidence="10" key="1">
    <citation type="submission" date="2020-05" db="UniProtKB">
        <authorList>
            <consortium name="EnsemblMetazoa"/>
        </authorList>
    </citation>
    <scope>IDENTIFICATION</scope>
    <source>
        <strain evidence="10">Jacobina</strain>
    </source>
</reference>
<keyword evidence="3 8" id="KW-0853">WD repeat</keyword>
<dbReference type="AlphaFoldDB" id="A0A1B0CQZ1"/>
<keyword evidence="11" id="KW-1185">Reference proteome</keyword>
<keyword evidence="2" id="KW-0963">Cytoplasm</keyword>
<dbReference type="SMART" id="SM00320">
    <property type="entry name" value="WD40"/>
    <property type="match status" value="3"/>
</dbReference>
<evidence type="ECO:0000256" key="7">
    <source>
        <dbReference type="ARBA" id="ARBA00023273"/>
    </source>
</evidence>
<dbReference type="Gene3D" id="2.130.10.10">
    <property type="entry name" value="YVTN repeat-like/Quinoprotein amine dehydrogenase"/>
    <property type="match status" value="1"/>
</dbReference>
<keyword evidence="6" id="KW-0206">Cytoskeleton</keyword>
<keyword evidence="7" id="KW-0966">Cell projection</keyword>
<dbReference type="EMBL" id="AJWK01024244">
    <property type="status" value="NOT_ANNOTATED_CDS"/>
    <property type="molecule type" value="Genomic_DNA"/>
</dbReference>
<keyword evidence="4" id="KW-0677">Repeat</keyword>
<dbReference type="Pfam" id="PF00400">
    <property type="entry name" value="WD40"/>
    <property type="match status" value="1"/>
</dbReference>
<evidence type="ECO:0000313" key="11">
    <source>
        <dbReference type="Proteomes" id="UP000092461"/>
    </source>
</evidence>
<dbReference type="Proteomes" id="UP000092461">
    <property type="component" value="Unassembled WGS sequence"/>
</dbReference>
<dbReference type="PROSITE" id="PS50082">
    <property type="entry name" value="WD_REPEATS_2"/>
    <property type="match status" value="1"/>
</dbReference>
<protein>
    <submittedName>
        <fullName evidence="10">Uncharacterized protein</fullName>
    </submittedName>
</protein>
<organism evidence="10 11">
    <name type="scientific">Lutzomyia longipalpis</name>
    <name type="common">Sand fly</name>
    <dbReference type="NCBI Taxonomy" id="7200"/>
    <lineage>
        <taxon>Eukaryota</taxon>
        <taxon>Metazoa</taxon>
        <taxon>Ecdysozoa</taxon>
        <taxon>Arthropoda</taxon>
        <taxon>Hexapoda</taxon>
        <taxon>Insecta</taxon>
        <taxon>Pterygota</taxon>
        <taxon>Neoptera</taxon>
        <taxon>Endopterygota</taxon>
        <taxon>Diptera</taxon>
        <taxon>Nematocera</taxon>
        <taxon>Psychodoidea</taxon>
        <taxon>Psychodidae</taxon>
        <taxon>Lutzomyia</taxon>
        <taxon>Lutzomyia</taxon>
    </lineage>
</organism>
<accession>A0A1B0CQZ1</accession>
<evidence type="ECO:0000256" key="3">
    <source>
        <dbReference type="ARBA" id="ARBA00022574"/>
    </source>
</evidence>
<dbReference type="GO" id="GO:0005930">
    <property type="term" value="C:axoneme"/>
    <property type="evidence" value="ECO:0007669"/>
    <property type="project" value="UniProtKB-SubCell"/>
</dbReference>
<evidence type="ECO:0000256" key="4">
    <source>
        <dbReference type="ARBA" id="ARBA00022737"/>
    </source>
</evidence>
<evidence type="ECO:0000313" key="10">
    <source>
        <dbReference type="EnsemblMetazoa" id="LLOJ007290-PA"/>
    </source>
</evidence>
<dbReference type="InterPro" id="IPR015943">
    <property type="entry name" value="WD40/YVTN_repeat-like_dom_sf"/>
</dbReference>
<evidence type="ECO:0000256" key="6">
    <source>
        <dbReference type="ARBA" id="ARBA00023212"/>
    </source>
</evidence>
<evidence type="ECO:0000256" key="2">
    <source>
        <dbReference type="ARBA" id="ARBA00022490"/>
    </source>
</evidence>
<evidence type="ECO:0000256" key="1">
    <source>
        <dbReference type="ARBA" id="ARBA00004430"/>
    </source>
</evidence>
<dbReference type="SUPFAM" id="SSF50978">
    <property type="entry name" value="WD40 repeat-like"/>
    <property type="match status" value="1"/>
</dbReference>
<feature type="repeat" description="WD" evidence="8">
    <location>
        <begin position="121"/>
        <end position="151"/>
    </location>
</feature>
<dbReference type="InterPro" id="IPR001680">
    <property type="entry name" value="WD40_rpt"/>
</dbReference>
<evidence type="ECO:0000256" key="9">
    <source>
        <dbReference type="SAM" id="MobiDB-lite"/>
    </source>
</evidence>
<dbReference type="VEuPathDB" id="VectorBase:LLONM1_006228"/>
<dbReference type="EnsemblMetazoa" id="LLOJ007290-RA">
    <property type="protein sequence ID" value="LLOJ007290-PA"/>
    <property type="gene ID" value="LLOJ007290"/>
</dbReference>
<evidence type="ECO:0000256" key="8">
    <source>
        <dbReference type="PROSITE-ProRule" id="PRU00221"/>
    </source>
</evidence>
<evidence type="ECO:0000256" key="5">
    <source>
        <dbReference type="ARBA" id="ARBA00023054"/>
    </source>
</evidence>
<dbReference type="VEuPathDB" id="VectorBase:LLOJ007290"/>
<comment type="subcellular location">
    <subcellularLocation>
        <location evidence="1">Cytoplasm</location>
        <location evidence="1">Cytoskeleton</location>
        <location evidence="1">Cilium axoneme</location>
    </subcellularLocation>
</comment>